<evidence type="ECO:0000313" key="3">
    <source>
        <dbReference type="EMBL" id="KGJ89557.1"/>
    </source>
</evidence>
<comment type="caution">
    <text evidence="3">The sequence shown here is derived from an EMBL/GenBank/DDBJ whole genome shotgun (WGS) entry which is preliminary data.</text>
</comment>
<dbReference type="EMBL" id="JQED01000040">
    <property type="protein sequence ID" value="KGJ89557.1"/>
    <property type="molecule type" value="Genomic_DNA"/>
</dbReference>
<dbReference type="Pfam" id="PF07075">
    <property type="entry name" value="NamZ_N"/>
    <property type="match status" value="1"/>
</dbReference>
<dbReference type="Pfam" id="PF20732">
    <property type="entry name" value="NamZ_C"/>
    <property type="match status" value="1"/>
</dbReference>
<feature type="domain" description="Peptidoglycan beta-N-acetylmuramidase NamZ N-terminal" evidence="1">
    <location>
        <begin position="49"/>
        <end position="247"/>
    </location>
</feature>
<dbReference type="InterPro" id="IPR048502">
    <property type="entry name" value="NamZ_N"/>
</dbReference>
<dbReference type="PANTHER" id="PTHR42915:SF1">
    <property type="entry name" value="PEPTIDOGLYCAN BETA-N-ACETYLMURAMIDASE NAMZ"/>
    <property type="match status" value="1"/>
</dbReference>
<dbReference type="OrthoDB" id="9801061at2"/>
<dbReference type="RefSeq" id="WP_052056729.1">
    <property type="nucleotide sequence ID" value="NZ_JQED01000040.1"/>
</dbReference>
<dbReference type="Gene3D" id="3.40.50.12170">
    <property type="entry name" value="Uncharacterised protein PF07075, DUF1343"/>
    <property type="match status" value="1"/>
</dbReference>
<dbReference type="PATRIC" id="fig|28229.4.peg.2897"/>
<accession>A0A099KHV0</accession>
<evidence type="ECO:0000259" key="2">
    <source>
        <dbReference type="Pfam" id="PF20732"/>
    </source>
</evidence>
<dbReference type="InterPro" id="IPR008302">
    <property type="entry name" value="NamZ"/>
</dbReference>
<dbReference type="GO" id="GO:0033922">
    <property type="term" value="F:peptidoglycan beta-N-acetylmuramidase activity"/>
    <property type="evidence" value="ECO:0007669"/>
    <property type="project" value="InterPro"/>
</dbReference>
<evidence type="ECO:0000313" key="4">
    <source>
        <dbReference type="Proteomes" id="UP000029843"/>
    </source>
</evidence>
<dbReference type="Proteomes" id="UP000029843">
    <property type="component" value="Unassembled WGS sequence"/>
</dbReference>
<dbReference type="Gene3D" id="3.90.1150.140">
    <property type="match status" value="1"/>
</dbReference>
<organism evidence="3 4">
    <name type="scientific">Colwellia psychrerythraea</name>
    <name type="common">Vibrio psychroerythus</name>
    <dbReference type="NCBI Taxonomy" id="28229"/>
    <lineage>
        <taxon>Bacteria</taxon>
        <taxon>Pseudomonadati</taxon>
        <taxon>Pseudomonadota</taxon>
        <taxon>Gammaproteobacteria</taxon>
        <taxon>Alteromonadales</taxon>
        <taxon>Colwelliaceae</taxon>
        <taxon>Colwellia</taxon>
    </lineage>
</organism>
<dbReference type="InterPro" id="IPR048503">
    <property type="entry name" value="NamZ_C"/>
</dbReference>
<sequence length="391" mass="43914" precursor="true">MKLVLITKVVATFISFYLFSFSLQANINQIVVGAEQVEQYLPELTGKRVGLVVNQTSAVFKEHLVDVLLKNNVDIKTIFAPEHGFRGNHDAGEKFDSSVDSKTGIPLISLYGKNRKPTLATLKKLDVIVFDIQDVGVRFYTYISTMHYMMEAAADAGIKFIVLDRPNPNGAFVDGPVLEKEFRSFVGMHTIPLLHGMTVAELAQMIKGEGWLTSKNELNLSVYKVKNYQREMAYHLPKKPSPNLPNAHSIALYPSLAFFEATPVSIGRGTPFPFQVIGHDNIHIGDFRFTPVSMPGAASNPKFMNVSLQGEDLREVVSHGLDLRFILRWYNAFAKQETTFFSSPKFMDKLAGTDKLRKAIMAGQSAEQIKLSWRAAIIDFMQKREPYLLYP</sequence>
<feature type="domain" description="Peptidoglycan beta-N-acetylmuramidase NamZ C-terminal" evidence="2">
    <location>
        <begin position="252"/>
        <end position="390"/>
    </location>
</feature>
<proteinExistence type="predicted"/>
<gene>
    <name evidence="3" type="ORF">ND2E_3748</name>
</gene>
<evidence type="ECO:0000259" key="1">
    <source>
        <dbReference type="Pfam" id="PF07075"/>
    </source>
</evidence>
<protein>
    <submittedName>
        <fullName evidence="3">Putative conserved protein UCP016719</fullName>
    </submittedName>
</protein>
<dbReference type="PIRSF" id="PIRSF016719">
    <property type="entry name" value="UCP016719"/>
    <property type="match status" value="1"/>
</dbReference>
<name>A0A099KHV0_COLPS</name>
<dbReference type="PANTHER" id="PTHR42915">
    <property type="entry name" value="HYPOTHETICAL 460 KDA PROTEIN IN FEUA-SIGW INTERGENIC REGION [PRECURSOR]"/>
    <property type="match status" value="1"/>
</dbReference>
<dbReference type="AlphaFoldDB" id="A0A099KHV0"/>
<reference evidence="3 4" key="1">
    <citation type="submission" date="2014-08" db="EMBL/GenBank/DDBJ databases">
        <title>Genomic and Phenotypic Diversity of Colwellia psychrerythraea strains from Disparate Marine Basins.</title>
        <authorList>
            <person name="Techtmann S.M."/>
            <person name="Stelling S.C."/>
            <person name="Utturkar S.M."/>
            <person name="Alshibli N."/>
            <person name="Harris A."/>
            <person name="Brown S.D."/>
            <person name="Hazen T.C."/>
        </authorList>
    </citation>
    <scope>NUCLEOTIDE SEQUENCE [LARGE SCALE GENOMIC DNA]</scope>
    <source>
        <strain evidence="3 4">ND2E</strain>
    </source>
</reference>